<sequence>MQAKVLHSFHQIIHHQLGCHWLEYPEEHLRALSPSC</sequence>
<dbReference type="AlphaFoldDB" id="A0A0A8YQ26"/>
<dbReference type="EMBL" id="GBRH01270925">
    <property type="protein sequence ID" value="JAD26970.1"/>
    <property type="molecule type" value="Transcribed_RNA"/>
</dbReference>
<evidence type="ECO:0000313" key="1">
    <source>
        <dbReference type="EMBL" id="JAD26970.1"/>
    </source>
</evidence>
<proteinExistence type="predicted"/>
<protein>
    <submittedName>
        <fullName evidence="1">Uncharacterized protein</fullName>
    </submittedName>
</protein>
<organism evidence="1">
    <name type="scientific">Arundo donax</name>
    <name type="common">Giant reed</name>
    <name type="synonym">Donax arundinaceus</name>
    <dbReference type="NCBI Taxonomy" id="35708"/>
    <lineage>
        <taxon>Eukaryota</taxon>
        <taxon>Viridiplantae</taxon>
        <taxon>Streptophyta</taxon>
        <taxon>Embryophyta</taxon>
        <taxon>Tracheophyta</taxon>
        <taxon>Spermatophyta</taxon>
        <taxon>Magnoliopsida</taxon>
        <taxon>Liliopsida</taxon>
        <taxon>Poales</taxon>
        <taxon>Poaceae</taxon>
        <taxon>PACMAD clade</taxon>
        <taxon>Arundinoideae</taxon>
        <taxon>Arundineae</taxon>
        <taxon>Arundo</taxon>
    </lineage>
</organism>
<reference evidence="1" key="2">
    <citation type="journal article" date="2015" name="Data Brief">
        <title>Shoot transcriptome of the giant reed, Arundo donax.</title>
        <authorList>
            <person name="Barrero R.A."/>
            <person name="Guerrero F.D."/>
            <person name="Moolhuijzen P."/>
            <person name="Goolsby J.A."/>
            <person name="Tidwell J."/>
            <person name="Bellgard S.E."/>
            <person name="Bellgard M.I."/>
        </authorList>
    </citation>
    <scope>NUCLEOTIDE SEQUENCE</scope>
    <source>
        <tissue evidence="1">Shoot tissue taken approximately 20 cm above the soil surface</tissue>
    </source>
</reference>
<name>A0A0A8YQ26_ARUDO</name>
<reference evidence="1" key="1">
    <citation type="submission" date="2014-09" db="EMBL/GenBank/DDBJ databases">
        <authorList>
            <person name="Magalhaes I.L.F."/>
            <person name="Oliveira U."/>
            <person name="Santos F.R."/>
            <person name="Vidigal T.H.D.A."/>
            <person name="Brescovit A.D."/>
            <person name="Santos A.J."/>
        </authorList>
    </citation>
    <scope>NUCLEOTIDE SEQUENCE</scope>
    <source>
        <tissue evidence="1">Shoot tissue taken approximately 20 cm above the soil surface</tissue>
    </source>
</reference>
<accession>A0A0A8YQ26</accession>